<evidence type="ECO:0000256" key="3">
    <source>
        <dbReference type="ARBA" id="ARBA00022692"/>
    </source>
</evidence>
<dbReference type="SUPFAM" id="SSF103473">
    <property type="entry name" value="MFS general substrate transporter"/>
    <property type="match status" value="1"/>
</dbReference>
<dbReference type="Pfam" id="PF07690">
    <property type="entry name" value="MFS_1"/>
    <property type="match status" value="1"/>
</dbReference>
<evidence type="ECO:0000313" key="8">
    <source>
        <dbReference type="EMBL" id="WNM58297.1"/>
    </source>
</evidence>
<dbReference type="EMBL" id="CP116967">
    <property type="protein sequence ID" value="WNM58297.1"/>
    <property type="molecule type" value="Genomic_DNA"/>
</dbReference>
<feature type="transmembrane region" description="Helical" evidence="6">
    <location>
        <begin position="156"/>
        <end position="176"/>
    </location>
</feature>
<keyword evidence="2" id="KW-0813">Transport</keyword>
<organism evidence="8 9">
    <name type="scientific">Candidatus Nitrospira allomarina</name>
    <dbReference type="NCBI Taxonomy" id="3020900"/>
    <lineage>
        <taxon>Bacteria</taxon>
        <taxon>Pseudomonadati</taxon>
        <taxon>Nitrospirota</taxon>
        <taxon>Nitrospiria</taxon>
        <taxon>Nitrospirales</taxon>
        <taxon>Nitrospiraceae</taxon>
        <taxon>Nitrospira</taxon>
    </lineage>
</organism>
<feature type="transmembrane region" description="Helical" evidence="6">
    <location>
        <begin position="328"/>
        <end position="351"/>
    </location>
</feature>
<feature type="transmembrane region" description="Helical" evidence="6">
    <location>
        <begin position="52"/>
        <end position="70"/>
    </location>
</feature>
<feature type="transmembrane region" description="Helical" evidence="6">
    <location>
        <begin position="185"/>
        <end position="204"/>
    </location>
</feature>
<sequence>MTTQTEPGHWLKNFWLLLVSPKMLVMLLTGFSSGLPLLLIGSTLKFWMREEGLDLTTIGFFGLVGLPYTLKFLWAPVMDRLVSSALGRRRGWMLGTQIALMITIASLALTQPAIQLSTLAVLCVLVAFFSASQDIVLDAYRRESLSDEELGIGSSMFIYGYRLGMLVAGALALFLADQESLSWNAVYFIMGAMMIIGILTTWFAPEPTIPAPPPASWQEAITGPFLEFFSRPGALMMLLFILLYKVGDSMASEMLSPFMVDLGVSKTDYAMIVKVFGMIALMAGGLIGGLVVYRLGIVPSLFILGFLQMISTAGFVILAYTGNHLPTLTAVIAFETISSGLGQTAFVAFMASLTNKRFTATQYALLTSFMGIPRVFAGSTTGVLATWLGWEGFFLLCTVIALPGLFLIPYLRRLEENHQSLTRQ</sequence>
<evidence type="ECO:0000313" key="9">
    <source>
        <dbReference type="Proteomes" id="UP001302719"/>
    </source>
</evidence>
<evidence type="ECO:0000256" key="4">
    <source>
        <dbReference type="ARBA" id="ARBA00022989"/>
    </source>
</evidence>
<dbReference type="Gene3D" id="1.20.1250.20">
    <property type="entry name" value="MFS general substrate transporter like domains"/>
    <property type="match status" value="2"/>
</dbReference>
<evidence type="ECO:0000256" key="1">
    <source>
        <dbReference type="ARBA" id="ARBA00004141"/>
    </source>
</evidence>
<comment type="subcellular location">
    <subcellularLocation>
        <location evidence="1">Membrane</location>
        <topology evidence="1">Multi-pass membrane protein</topology>
    </subcellularLocation>
</comment>
<dbReference type="PROSITE" id="PS50850">
    <property type="entry name" value="MFS"/>
    <property type="match status" value="1"/>
</dbReference>
<feature type="transmembrane region" description="Helical" evidence="6">
    <location>
        <begin position="363"/>
        <end position="387"/>
    </location>
</feature>
<feature type="transmembrane region" description="Helical" evidence="6">
    <location>
        <begin position="300"/>
        <end position="322"/>
    </location>
</feature>
<dbReference type="InterPro" id="IPR011701">
    <property type="entry name" value="MFS"/>
</dbReference>
<keyword evidence="3 6" id="KW-0812">Transmembrane</keyword>
<feature type="transmembrane region" description="Helical" evidence="6">
    <location>
        <begin position="269"/>
        <end position="293"/>
    </location>
</feature>
<protein>
    <submittedName>
        <fullName evidence="8">AmpG family muropeptide MFS transporter</fullName>
    </submittedName>
</protein>
<gene>
    <name evidence="8" type="ORF">PP769_00625</name>
</gene>
<dbReference type="Proteomes" id="UP001302719">
    <property type="component" value="Chromosome"/>
</dbReference>
<keyword evidence="9" id="KW-1185">Reference proteome</keyword>
<dbReference type="AlphaFoldDB" id="A0AA96GC44"/>
<proteinExistence type="predicted"/>
<evidence type="ECO:0000256" key="2">
    <source>
        <dbReference type="ARBA" id="ARBA00022448"/>
    </source>
</evidence>
<reference evidence="8 9" key="1">
    <citation type="submission" date="2023-01" db="EMBL/GenBank/DDBJ databases">
        <title>Cultivation and genomic characterization of new, ubiquitous marine nitrite-oxidizing bacteria from the Nitrospirales.</title>
        <authorList>
            <person name="Mueller A.J."/>
            <person name="Daebeler A."/>
            <person name="Herbold C.W."/>
            <person name="Kirkegaard R.H."/>
            <person name="Daims H."/>
        </authorList>
    </citation>
    <scope>NUCLEOTIDE SEQUENCE [LARGE SCALE GENOMIC DNA]</scope>
    <source>
        <strain evidence="8 9">VA</strain>
    </source>
</reference>
<dbReference type="KEGG" id="nall:PP769_00625"/>
<accession>A0AA96GC44</accession>
<feature type="domain" description="Major facilitator superfamily (MFS) profile" evidence="7">
    <location>
        <begin position="22"/>
        <end position="415"/>
    </location>
</feature>
<dbReference type="PANTHER" id="PTHR12778">
    <property type="entry name" value="SOLUTE CARRIER FAMILY 33 ACETYL-COA TRANSPORTER -RELATED"/>
    <property type="match status" value="1"/>
</dbReference>
<dbReference type="PANTHER" id="PTHR12778:SF10">
    <property type="entry name" value="MAJOR FACILITATOR SUPERFAMILY DOMAIN-CONTAINING PROTEIN 3"/>
    <property type="match status" value="1"/>
</dbReference>
<feature type="transmembrane region" description="Helical" evidence="6">
    <location>
        <begin position="14"/>
        <end position="40"/>
    </location>
</feature>
<evidence type="ECO:0000256" key="5">
    <source>
        <dbReference type="ARBA" id="ARBA00023136"/>
    </source>
</evidence>
<keyword evidence="5 6" id="KW-0472">Membrane</keyword>
<dbReference type="RefSeq" id="WP_312643953.1">
    <property type="nucleotide sequence ID" value="NZ_CP116967.1"/>
</dbReference>
<dbReference type="InterPro" id="IPR036259">
    <property type="entry name" value="MFS_trans_sf"/>
</dbReference>
<dbReference type="NCBIfam" id="TIGR00901">
    <property type="entry name" value="2A0125"/>
    <property type="match status" value="1"/>
</dbReference>
<evidence type="ECO:0000259" key="7">
    <source>
        <dbReference type="PROSITE" id="PS50850"/>
    </source>
</evidence>
<evidence type="ECO:0000256" key="6">
    <source>
        <dbReference type="SAM" id="Phobius"/>
    </source>
</evidence>
<dbReference type="GO" id="GO:0016020">
    <property type="term" value="C:membrane"/>
    <property type="evidence" value="ECO:0007669"/>
    <property type="project" value="UniProtKB-SubCell"/>
</dbReference>
<dbReference type="GO" id="GO:0022857">
    <property type="term" value="F:transmembrane transporter activity"/>
    <property type="evidence" value="ECO:0007669"/>
    <property type="project" value="InterPro"/>
</dbReference>
<feature type="transmembrane region" description="Helical" evidence="6">
    <location>
        <begin position="393"/>
        <end position="411"/>
    </location>
</feature>
<dbReference type="InterPro" id="IPR004752">
    <property type="entry name" value="AmpG_permease/AT-1"/>
</dbReference>
<keyword evidence="4 6" id="KW-1133">Transmembrane helix</keyword>
<feature type="transmembrane region" description="Helical" evidence="6">
    <location>
        <begin position="90"/>
        <end position="109"/>
    </location>
</feature>
<dbReference type="CDD" id="cd17486">
    <property type="entry name" value="MFS_AmpG_like"/>
    <property type="match status" value="1"/>
</dbReference>
<dbReference type="InterPro" id="IPR020846">
    <property type="entry name" value="MFS_dom"/>
</dbReference>
<name>A0AA96GC44_9BACT</name>